<dbReference type="InterPro" id="IPR010255">
    <property type="entry name" value="Haem_peroxidase_sf"/>
</dbReference>
<proteinExistence type="predicted"/>
<accession>A0A2H5QP38</accession>
<dbReference type="GO" id="GO:0020037">
    <property type="term" value="F:heme binding"/>
    <property type="evidence" value="ECO:0007669"/>
    <property type="project" value="InterPro"/>
</dbReference>
<name>A0A2H5QP38_CITUN</name>
<dbReference type="SUPFAM" id="SSF48113">
    <property type="entry name" value="Heme-dependent peroxidases"/>
    <property type="match status" value="1"/>
</dbReference>
<dbReference type="EMBL" id="BDQV01000572">
    <property type="protein sequence ID" value="GAY66386.1"/>
    <property type="molecule type" value="Genomic_DNA"/>
</dbReference>
<sequence length="59" mass="6659">MPHASMPSIRFVQALEMLFHDSCDVSILFDDSFSIVNKKNALLNFKLAKGFKVIDNVKS</sequence>
<protein>
    <submittedName>
        <fullName evidence="1">Uncharacterized protein</fullName>
    </submittedName>
</protein>
<dbReference type="AlphaFoldDB" id="A0A2H5QP38"/>
<evidence type="ECO:0000313" key="2">
    <source>
        <dbReference type="Proteomes" id="UP000236630"/>
    </source>
</evidence>
<dbReference type="Gene3D" id="1.10.520.10">
    <property type="match status" value="1"/>
</dbReference>
<reference evidence="1 2" key="1">
    <citation type="journal article" date="2017" name="Front. Genet.">
        <title>Draft sequencing of the heterozygous diploid genome of Satsuma (Citrus unshiu Marc.) using a hybrid assembly approach.</title>
        <authorList>
            <person name="Shimizu T."/>
            <person name="Tanizawa Y."/>
            <person name="Mochizuki T."/>
            <person name="Nagasaki H."/>
            <person name="Yoshioka T."/>
            <person name="Toyoda A."/>
            <person name="Fujiyama A."/>
            <person name="Kaminuma E."/>
            <person name="Nakamura Y."/>
        </authorList>
    </citation>
    <scope>NUCLEOTIDE SEQUENCE [LARGE SCALE GENOMIC DNA]</scope>
    <source>
        <strain evidence="2">cv. Miyagawa wase</strain>
    </source>
</reference>
<comment type="caution">
    <text evidence="1">The sequence shown here is derived from an EMBL/GenBank/DDBJ whole genome shotgun (WGS) entry which is preliminary data.</text>
</comment>
<dbReference type="Proteomes" id="UP000236630">
    <property type="component" value="Unassembled WGS sequence"/>
</dbReference>
<organism evidence="1 2">
    <name type="scientific">Citrus unshiu</name>
    <name type="common">Satsuma mandarin</name>
    <name type="synonym">Citrus nobilis var. unshiu</name>
    <dbReference type="NCBI Taxonomy" id="55188"/>
    <lineage>
        <taxon>Eukaryota</taxon>
        <taxon>Viridiplantae</taxon>
        <taxon>Streptophyta</taxon>
        <taxon>Embryophyta</taxon>
        <taxon>Tracheophyta</taxon>
        <taxon>Spermatophyta</taxon>
        <taxon>Magnoliopsida</taxon>
        <taxon>eudicotyledons</taxon>
        <taxon>Gunneridae</taxon>
        <taxon>Pentapetalae</taxon>
        <taxon>rosids</taxon>
        <taxon>malvids</taxon>
        <taxon>Sapindales</taxon>
        <taxon>Rutaceae</taxon>
        <taxon>Aurantioideae</taxon>
        <taxon>Citrus</taxon>
    </lineage>
</organism>
<dbReference type="GO" id="GO:0006979">
    <property type="term" value="P:response to oxidative stress"/>
    <property type="evidence" value="ECO:0007669"/>
    <property type="project" value="InterPro"/>
</dbReference>
<evidence type="ECO:0000313" key="1">
    <source>
        <dbReference type="EMBL" id="GAY66386.1"/>
    </source>
</evidence>
<dbReference type="GO" id="GO:0004601">
    <property type="term" value="F:peroxidase activity"/>
    <property type="evidence" value="ECO:0007669"/>
    <property type="project" value="InterPro"/>
</dbReference>
<keyword evidence="2" id="KW-1185">Reference proteome</keyword>
<gene>
    <name evidence="1" type="ORF">CUMW_248300</name>
</gene>